<feature type="coiled-coil region" evidence="1">
    <location>
        <begin position="216"/>
        <end position="243"/>
    </location>
</feature>
<proteinExistence type="predicted"/>
<gene>
    <name evidence="5" type="ORF">BASA50_005877</name>
</gene>
<dbReference type="PANTHER" id="PTHR46546">
    <property type="entry name" value="SHEWANELLA-LIKE PROTEIN PHOSPHATASE 1"/>
    <property type="match status" value="1"/>
</dbReference>
<feature type="compositionally biased region" description="Polar residues" evidence="2">
    <location>
        <begin position="64"/>
        <end position="73"/>
    </location>
</feature>
<keyword evidence="3" id="KW-0732">Signal</keyword>
<dbReference type="InterPro" id="IPR004843">
    <property type="entry name" value="Calcineurin-like_PHP"/>
</dbReference>
<evidence type="ECO:0000256" key="1">
    <source>
        <dbReference type="SAM" id="Coils"/>
    </source>
</evidence>
<protein>
    <recommendedName>
        <fullName evidence="4">Calcineurin-like phosphoesterase domain-containing protein</fullName>
    </recommendedName>
</protein>
<dbReference type="Pfam" id="PF00149">
    <property type="entry name" value="Metallophos"/>
    <property type="match status" value="1"/>
</dbReference>
<keyword evidence="6" id="KW-1185">Reference proteome</keyword>
<organism evidence="5 6">
    <name type="scientific">Batrachochytrium salamandrivorans</name>
    <dbReference type="NCBI Taxonomy" id="1357716"/>
    <lineage>
        <taxon>Eukaryota</taxon>
        <taxon>Fungi</taxon>
        <taxon>Fungi incertae sedis</taxon>
        <taxon>Chytridiomycota</taxon>
        <taxon>Chytridiomycota incertae sedis</taxon>
        <taxon>Chytridiomycetes</taxon>
        <taxon>Rhizophydiales</taxon>
        <taxon>Rhizophydiales incertae sedis</taxon>
        <taxon>Batrachochytrium</taxon>
    </lineage>
</organism>
<evidence type="ECO:0000256" key="3">
    <source>
        <dbReference type="SAM" id="SignalP"/>
    </source>
</evidence>
<dbReference type="InterPro" id="IPR029052">
    <property type="entry name" value="Metallo-depent_PP-like"/>
</dbReference>
<sequence>MRFTVAALIVSLATVFSVTAQPAPSLNPGAQLEKGEPSSNTLYNSDRADESVLEPEVPAAESSPARSNPTQRAFSKEVNAAKFKAWSTANVDHKQYTKQLLEMIPDITTASDREDQLRTMELCREIALALKQRYDHLDAYSKKLKNSPTRLAHKDNPEYQLEMSIAQSRRYAMQAIIQARNKIRKNTKVMEMGKAKVIPSSDIQDNEEILQHTTDSRLEEARLKEARREKIRLEEEARLEVIRLEDARLDEQARLEAIRLEEARLNAVRLEEAKIERARAEVIKQRQSNPNKDQLEEMFGIYSTRSSDAISECRVVAIGDLHGDFKMSVETLQMANIIDVNFKWIAGNTIVVQTGDVTDRGADTIKLYALLRALTDQAKRHGGRLIQLLGNHETMNMAGDLRYVSDEDIASYGGLNIRSHAFSENGDLGRYLRTLGIGAKVDDTVFFHAGTGLKWSRLGIDVLNTLAHQELVGRNAEYISNSAIFDEHGPLWYRGFATRDDNVFCDFVKDVLFNLKANRMVIGHTPTEDGRISNRCDGLVYIIDVGISRSVRGRIAALEIVGDHVTPLYPQSTM</sequence>
<comment type="caution">
    <text evidence="5">The sequence shown here is derived from an EMBL/GenBank/DDBJ whole genome shotgun (WGS) entry which is preliminary data.</text>
</comment>
<accession>A0ABQ8FBG5</accession>
<evidence type="ECO:0000256" key="2">
    <source>
        <dbReference type="SAM" id="MobiDB-lite"/>
    </source>
</evidence>
<feature type="chain" id="PRO_5046300506" description="Calcineurin-like phosphoesterase domain-containing protein" evidence="3">
    <location>
        <begin position="21"/>
        <end position="574"/>
    </location>
</feature>
<dbReference type="SUPFAM" id="SSF56300">
    <property type="entry name" value="Metallo-dependent phosphatases"/>
    <property type="match status" value="1"/>
</dbReference>
<dbReference type="Proteomes" id="UP001648503">
    <property type="component" value="Unassembled WGS sequence"/>
</dbReference>
<reference evidence="5 6" key="1">
    <citation type="submission" date="2021-02" db="EMBL/GenBank/DDBJ databases">
        <title>Variation within the Batrachochytrium salamandrivorans European outbreak.</title>
        <authorList>
            <person name="Kelly M."/>
            <person name="Pasmans F."/>
            <person name="Shea T.P."/>
            <person name="Munoz J.F."/>
            <person name="Carranza S."/>
            <person name="Cuomo C.A."/>
            <person name="Martel A."/>
        </authorList>
    </citation>
    <scope>NUCLEOTIDE SEQUENCE [LARGE SCALE GENOMIC DNA]</scope>
    <source>
        <strain evidence="5 6">AMFP18/2</strain>
    </source>
</reference>
<evidence type="ECO:0000259" key="4">
    <source>
        <dbReference type="Pfam" id="PF00149"/>
    </source>
</evidence>
<feature type="domain" description="Calcineurin-like phosphoesterase" evidence="4">
    <location>
        <begin position="314"/>
        <end position="526"/>
    </location>
</feature>
<dbReference type="Gene3D" id="3.60.21.10">
    <property type="match status" value="1"/>
</dbReference>
<evidence type="ECO:0000313" key="5">
    <source>
        <dbReference type="EMBL" id="KAH6595358.1"/>
    </source>
</evidence>
<dbReference type="PANTHER" id="PTHR46546:SF4">
    <property type="entry name" value="SHEWANELLA-LIKE PROTEIN PHOSPHATASE 1"/>
    <property type="match status" value="1"/>
</dbReference>
<feature type="signal peptide" evidence="3">
    <location>
        <begin position="1"/>
        <end position="20"/>
    </location>
</feature>
<keyword evidence="1" id="KW-0175">Coiled coil</keyword>
<dbReference type="EMBL" id="JAFCIX010000310">
    <property type="protein sequence ID" value="KAH6595358.1"/>
    <property type="molecule type" value="Genomic_DNA"/>
</dbReference>
<name>A0ABQ8FBG5_9FUNG</name>
<feature type="region of interest" description="Disordered" evidence="2">
    <location>
        <begin position="23"/>
        <end position="73"/>
    </location>
</feature>
<evidence type="ECO:0000313" key="6">
    <source>
        <dbReference type="Proteomes" id="UP001648503"/>
    </source>
</evidence>